<dbReference type="AlphaFoldDB" id="A0A9X1FNY8"/>
<evidence type="ECO:0000313" key="3">
    <source>
        <dbReference type="Proteomes" id="UP001138686"/>
    </source>
</evidence>
<evidence type="ECO:0000259" key="1">
    <source>
        <dbReference type="PROSITE" id="PS50075"/>
    </source>
</evidence>
<name>A0A9X1FNY8_9FLAO</name>
<dbReference type="NCBIfam" id="NF005502">
    <property type="entry name" value="PRK07117.1"/>
    <property type="match status" value="1"/>
</dbReference>
<reference evidence="2" key="1">
    <citation type="submission" date="2021-07" db="EMBL/GenBank/DDBJ databases">
        <title>Aureisphaera sp. CAU 1614 isolated from sea sediment.</title>
        <authorList>
            <person name="Kim W."/>
        </authorList>
    </citation>
    <scope>NUCLEOTIDE SEQUENCE</scope>
    <source>
        <strain evidence="2">CAU 1614</strain>
    </source>
</reference>
<gene>
    <name evidence="2" type="ORF">KXJ69_03405</name>
</gene>
<organism evidence="2 3">
    <name type="scientific">Halomarinibacterium sedimenti</name>
    <dbReference type="NCBI Taxonomy" id="2857106"/>
    <lineage>
        <taxon>Bacteria</taxon>
        <taxon>Pseudomonadati</taxon>
        <taxon>Bacteroidota</taxon>
        <taxon>Flavobacteriia</taxon>
        <taxon>Flavobacteriales</taxon>
        <taxon>Flavobacteriaceae</taxon>
        <taxon>Halomarinibacterium</taxon>
    </lineage>
</organism>
<dbReference type="Pfam" id="PF00550">
    <property type="entry name" value="PP-binding"/>
    <property type="match status" value="1"/>
</dbReference>
<sequence length="80" mass="9130">MTKEDIFNIYVENIKEVLPEFETHEFALTDSLKDLGANSIDRAEILMMTLESLDDFNAPMVEFAEAQTIGDLVNKLYTKV</sequence>
<keyword evidence="3" id="KW-1185">Reference proteome</keyword>
<comment type="caution">
    <text evidence="2">The sequence shown here is derived from an EMBL/GenBank/DDBJ whole genome shotgun (WGS) entry which is preliminary data.</text>
</comment>
<accession>A0A9X1FNY8</accession>
<dbReference type="EMBL" id="JAHWDP010000001">
    <property type="protein sequence ID" value="MBW2937137.1"/>
    <property type="molecule type" value="Genomic_DNA"/>
</dbReference>
<proteinExistence type="predicted"/>
<evidence type="ECO:0000313" key="2">
    <source>
        <dbReference type="EMBL" id="MBW2937137.1"/>
    </source>
</evidence>
<protein>
    <submittedName>
        <fullName evidence="2">Acyl carrier protein</fullName>
    </submittedName>
</protein>
<dbReference type="PROSITE" id="PS50075">
    <property type="entry name" value="CARRIER"/>
    <property type="match status" value="1"/>
</dbReference>
<feature type="domain" description="Carrier" evidence="1">
    <location>
        <begin position="4"/>
        <end position="80"/>
    </location>
</feature>
<dbReference type="Proteomes" id="UP001138686">
    <property type="component" value="Unassembled WGS sequence"/>
</dbReference>
<dbReference type="RefSeq" id="WP_219051282.1">
    <property type="nucleotide sequence ID" value="NZ_JAHWDP010000001.1"/>
</dbReference>
<dbReference type="InterPro" id="IPR009081">
    <property type="entry name" value="PP-bd_ACP"/>
</dbReference>